<dbReference type="AlphaFoldDB" id="K0QYH4"/>
<dbReference type="SUPFAM" id="SSF116726">
    <property type="entry name" value="TrkA C-terminal domain-like"/>
    <property type="match status" value="1"/>
</dbReference>
<proteinExistence type="predicted"/>
<sequence length="314" mass="33881">FRTRYGAAVIAVHRDGTRVQSNPGNIKLQAGDVLLLEAGPTFISRNIDNQRSFALISEVKDSKPPRLDKLIPALVLVGAMLIVVAIGPVLFPEQNCSSLLTMGLLTSIVMVSMDMLSQQECRDAINWEVYITIACAFGIGTAMENCGLAALIANGLVSLGNALGIGVAGLYGSVYLATFLISNIVTNNAAAALMFPIAMGVADDPSTDADPLLMSYNIMLAASASFMSPYGYTTNLLIYGPGGYKVKDFVKLGTPMQVVLWILTTLLLSRPGSWPWYISWFWTLGTFMLTCAVFVFPFMVASAFRKVRKASHLE</sequence>
<feature type="transmembrane region" description="Helical" evidence="7">
    <location>
        <begin position="280"/>
        <end position="304"/>
    </location>
</feature>
<keyword evidence="10" id="KW-1185">Reference proteome</keyword>
<dbReference type="Proteomes" id="UP000266841">
    <property type="component" value="Unassembled WGS sequence"/>
</dbReference>
<dbReference type="OrthoDB" id="442352at2759"/>
<dbReference type="Gene3D" id="3.30.70.1450">
    <property type="entry name" value="Regulator of K+ conductance, C-terminal domain"/>
    <property type="match status" value="1"/>
</dbReference>
<evidence type="ECO:0000256" key="1">
    <source>
        <dbReference type="ARBA" id="ARBA00004141"/>
    </source>
</evidence>
<keyword evidence="5 7" id="KW-1133">Transmembrane helix</keyword>
<dbReference type="GO" id="GO:0006813">
    <property type="term" value="P:potassium ion transport"/>
    <property type="evidence" value="ECO:0007669"/>
    <property type="project" value="InterPro"/>
</dbReference>
<keyword evidence="6 7" id="KW-0472">Membrane</keyword>
<keyword evidence="2" id="KW-0813">Transport</keyword>
<dbReference type="PANTHER" id="PTHR43652:SF2">
    <property type="entry name" value="BASIC AMINO ACID ANTIPORTER YFCC-RELATED"/>
    <property type="match status" value="1"/>
</dbReference>
<gene>
    <name evidence="9" type="ORF">THAOC_37731</name>
</gene>
<keyword evidence="3 7" id="KW-0812">Transmembrane</keyword>
<dbReference type="EMBL" id="AGNL01050631">
    <property type="protein sequence ID" value="EJK43790.1"/>
    <property type="molecule type" value="Genomic_DNA"/>
</dbReference>
<name>K0QYH4_THAOC</name>
<evidence type="ECO:0000259" key="8">
    <source>
        <dbReference type="PROSITE" id="PS51202"/>
    </source>
</evidence>
<protein>
    <recommendedName>
        <fullName evidence="8">RCK C-terminal domain-containing protein</fullName>
    </recommendedName>
</protein>
<comment type="subcellular location">
    <subcellularLocation>
        <location evidence="1">Membrane</location>
        <topology evidence="1">Multi-pass membrane protein</topology>
    </subcellularLocation>
</comment>
<dbReference type="InterPro" id="IPR004680">
    <property type="entry name" value="Cit_transptr-like_dom"/>
</dbReference>
<keyword evidence="4" id="KW-0677">Repeat</keyword>
<dbReference type="InterPro" id="IPR006037">
    <property type="entry name" value="RCK_C"/>
</dbReference>
<evidence type="ECO:0000256" key="6">
    <source>
        <dbReference type="ARBA" id="ARBA00023136"/>
    </source>
</evidence>
<evidence type="ECO:0000313" key="9">
    <source>
        <dbReference type="EMBL" id="EJK43790.1"/>
    </source>
</evidence>
<dbReference type="InterPro" id="IPR036721">
    <property type="entry name" value="RCK_C_sf"/>
</dbReference>
<evidence type="ECO:0000313" key="10">
    <source>
        <dbReference type="Proteomes" id="UP000266841"/>
    </source>
</evidence>
<evidence type="ECO:0000256" key="3">
    <source>
        <dbReference type="ARBA" id="ARBA00022692"/>
    </source>
</evidence>
<feature type="transmembrane region" description="Helical" evidence="7">
    <location>
        <begin position="70"/>
        <end position="91"/>
    </location>
</feature>
<evidence type="ECO:0000256" key="4">
    <source>
        <dbReference type="ARBA" id="ARBA00022737"/>
    </source>
</evidence>
<dbReference type="Pfam" id="PF03600">
    <property type="entry name" value="CitMHS"/>
    <property type="match status" value="1"/>
</dbReference>
<feature type="transmembrane region" description="Helical" evidence="7">
    <location>
        <begin position="249"/>
        <end position="268"/>
    </location>
</feature>
<feature type="transmembrane region" description="Helical" evidence="7">
    <location>
        <begin position="184"/>
        <end position="202"/>
    </location>
</feature>
<feature type="domain" description="RCK C-terminal" evidence="8">
    <location>
        <begin position="1"/>
        <end position="52"/>
    </location>
</feature>
<dbReference type="PROSITE" id="PS51202">
    <property type="entry name" value="RCK_C"/>
    <property type="match status" value="1"/>
</dbReference>
<dbReference type="InterPro" id="IPR051679">
    <property type="entry name" value="DASS-Related_Transporters"/>
</dbReference>
<accession>K0QYH4</accession>
<feature type="transmembrane region" description="Helical" evidence="7">
    <location>
        <begin position="214"/>
        <end position="237"/>
    </location>
</feature>
<feature type="non-terminal residue" evidence="9">
    <location>
        <position position="1"/>
    </location>
</feature>
<evidence type="ECO:0000256" key="2">
    <source>
        <dbReference type="ARBA" id="ARBA00022448"/>
    </source>
</evidence>
<dbReference type="eggNOG" id="ENOG502QPZM">
    <property type="taxonomic scope" value="Eukaryota"/>
</dbReference>
<evidence type="ECO:0000256" key="7">
    <source>
        <dbReference type="SAM" id="Phobius"/>
    </source>
</evidence>
<evidence type="ECO:0000256" key="5">
    <source>
        <dbReference type="ARBA" id="ARBA00022989"/>
    </source>
</evidence>
<reference evidence="9 10" key="1">
    <citation type="journal article" date="2012" name="Genome Biol.">
        <title>Genome and low-iron response of an oceanic diatom adapted to chronic iron limitation.</title>
        <authorList>
            <person name="Lommer M."/>
            <person name="Specht M."/>
            <person name="Roy A.S."/>
            <person name="Kraemer L."/>
            <person name="Andreson R."/>
            <person name="Gutowska M.A."/>
            <person name="Wolf J."/>
            <person name="Bergner S.V."/>
            <person name="Schilhabel M.B."/>
            <person name="Klostermeier U.C."/>
            <person name="Beiko R.G."/>
            <person name="Rosenstiel P."/>
            <person name="Hippler M."/>
            <person name="Laroche J."/>
        </authorList>
    </citation>
    <scope>NUCLEOTIDE SEQUENCE [LARGE SCALE GENOMIC DNA]</scope>
    <source>
        <strain evidence="9 10">CCMP1005</strain>
    </source>
</reference>
<dbReference type="GO" id="GO:0005886">
    <property type="term" value="C:plasma membrane"/>
    <property type="evidence" value="ECO:0007669"/>
    <property type="project" value="TreeGrafter"/>
</dbReference>
<organism evidence="9 10">
    <name type="scientific">Thalassiosira oceanica</name>
    <name type="common">Marine diatom</name>
    <dbReference type="NCBI Taxonomy" id="159749"/>
    <lineage>
        <taxon>Eukaryota</taxon>
        <taxon>Sar</taxon>
        <taxon>Stramenopiles</taxon>
        <taxon>Ochrophyta</taxon>
        <taxon>Bacillariophyta</taxon>
        <taxon>Coscinodiscophyceae</taxon>
        <taxon>Thalassiosirophycidae</taxon>
        <taxon>Thalassiosirales</taxon>
        <taxon>Thalassiosiraceae</taxon>
        <taxon>Thalassiosira</taxon>
    </lineage>
</organism>
<dbReference type="PANTHER" id="PTHR43652">
    <property type="entry name" value="BASIC AMINO ACID ANTIPORTER YFCC-RELATED"/>
    <property type="match status" value="1"/>
</dbReference>
<comment type="caution">
    <text evidence="9">The sequence shown here is derived from an EMBL/GenBank/DDBJ whole genome shotgun (WGS) entry which is preliminary data.</text>
</comment>
<dbReference type="GO" id="GO:0008324">
    <property type="term" value="F:monoatomic cation transmembrane transporter activity"/>
    <property type="evidence" value="ECO:0007669"/>
    <property type="project" value="InterPro"/>
</dbReference>